<sequence length="63" mass="6934">MQPPSALADSQRHRQYAREHERHHHKAPRNPGSSIVHGAPMPADTADNPTLTQIDCAQAPFAD</sequence>
<proteinExistence type="predicted"/>
<feature type="region of interest" description="Disordered" evidence="1">
    <location>
        <begin position="1"/>
        <end position="63"/>
    </location>
</feature>
<dbReference type="EMBL" id="AP022598">
    <property type="protein sequence ID" value="BBY75835.1"/>
    <property type="molecule type" value="Genomic_DNA"/>
</dbReference>
<gene>
    <name evidence="2" type="ORF">MPRF_27340</name>
</gene>
<dbReference type="Proteomes" id="UP000466554">
    <property type="component" value="Chromosome"/>
</dbReference>
<name>A0A7I7U439_MYCPF</name>
<evidence type="ECO:0000313" key="2">
    <source>
        <dbReference type="EMBL" id="BBY75835.1"/>
    </source>
</evidence>
<evidence type="ECO:0000313" key="3">
    <source>
        <dbReference type="Proteomes" id="UP000466554"/>
    </source>
</evidence>
<feature type="compositionally biased region" description="Basic and acidic residues" evidence="1">
    <location>
        <begin position="10"/>
        <end position="20"/>
    </location>
</feature>
<organism evidence="2 3">
    <name type="scientific">Mycolicibacterium parafortuitum</name>
    <name type="common">Mycobacterium parafortuitum</name>
    <dbReference type="NCBI Taxonomy" id="39692"/>
    <lineage>
        <taxon>Bacteria</taxon>
        <taxon>Bacillati</taxon>
        <taxon>Actinomycetota</taxon>
        <taxon>Actinomycetes</taxon>
        <taxon>Mycobacteriales</taxon>
        <taxon>Mycobacteriaceae</taxon>
        <taxon>Mycolicibacterium</taxon>
    </lineage>
</organism>
<evidence type="ECO:0000256" key="1">
    <source>
        <dbReference type="SAM" id="MobiDB-lite"/>
    </source>
</evidence>
<protein>
    <submittedName>
        <fullName evidence="2">Uncharacterized protein</fullName>
    </submittedName>
</protein>
<accession>A0A7I7U439</accession>
<reference evidence="2 3" key="1">
    <citation type="journal article" date="2019" name="Emerg. Microbes Infect.">
        <title>Comprehensive subspecies identification of 175 nontuberculous mycobacteria species based on 7547 genomic profiles.</title>
        <authorList>
            <person name="Matsumoto Y."/>
            <person name="Kinjo T."/>
            <person name="Motooka D."/>
            <person name="Nabeya D."/>
            <person name="Jung N."/>
            <person name="Uechi K."/>
            <person name="Horii T."/>
            <person name="Iida T."/>
            <person name="Fujita J."/>
            <person name="Nakamura S."/>
        </authorList>
    </citation>
    <scope>NUCLEOTIDE SEQUENCE [LARGE SCALE GENOMIC DNA]</scope>
    <source>
        <strain evidence="2 3">JCM 6367</strain>
    </source>
</reference>
<dbReference type="AlphaFoldDB" id="A0A7I7U439"/>